<evidence type="ECO:0000313" key="6">
    <source>
        <dbReference type="EMBL" id="SDR81050.1"/>
    </source>
</evidence>
<reference evidence="6 8" key="2">
    <citation type="submission" date="2016-10" db="EMBL/GenBank/DDBJ databases">
        <authorList>
            <person name="Varghese N."/>
            <person name="Submissions S."/>
        </authorList>
    </citation>
    <scope>NUCLEOTIDE SEQUENCE [LARGE SCALE GENOMIC DNA]</scope>
    <source>
        <strain evidence="6 8">BS3111</strain>
    </source>
</reference>
<evidence type="ECO:0000256" key="1">
    <source>
        <dbReference type="ARBA" id="ARBA00005857"/>
    </source>
</evidence>
<evidence type="ECO:0000256" key="3">
    <source>
        <dbReference type="ARBA" id="ARBA00022737"/>
    </source>
</evidence>
<dbReference type="EMBL" id="LT629760">
    <property type="protein sequence ID" value="SDR81050.1"/>
    <property type="molecule type" value="Genomic_DNA"/>
</dbReference>
<evidence type="ECO:0000313" key="7">
    <source>
        <dbReference type="Proteomes" id="UP000052019"/>
    </source>
</evidence>
<dbReference type="EMBL" id="JYLK01000009">
    <property type="protein sequence ID" value="KRP59511.1"/>
    <property type="molecule type" value="Genomic_DNA"/>
</dbReference>
<dbReference type="Proteomes" id="UP000052019">
    <property type="component" value="Unassembled WGS sequence"/>
</dbReference>
<gene>
    <name evidence="6" type="ORF">SAMN04490205_0512</name>
    <name evidence="5" type="ORF">TU79_15120</name>
</gene>
<evidence type="ECO:0000256" key="2">
    <source>
        <dbReference type="ARBA" id="ARBA00019992"/>
    </source>
</evidence>
<dbReference type="InterPro" id="IPR033891">
    <property type="entry name" value="TTC38"/>
</dbReference>
<dbReference type="SUPFAM" id="SSF48452">
    <property type="entry name" value="TPR-like"/>
    <property type="match status" value="1"/>
</dbReference>
<evidence type="ECO:0000313" key="8">
    <source>
        <dbReference type="Proteomes" id="UP000183126"/>
    </source>
</evidence>
<accession>A0A0R2ZFA5</accession>
<name>A0A0R2ZFA5_9PSED</name>
<sequence>MIEFIDPRGVPVRVQDAAEADELENALTGILGMEFDPLPLLQQREVRCPVSRLIECAARLSSMEDRQIHQAKGLLDSLAHEELDQREQGHLAACNHWVNQDYELAHGCWRELLTRHPRDVVALFSVHMLEFNMGWTERMRETLVSVTPYWGPSHPHYGYVRGIEAFALVENGDYDTASIAAECALAINPRDIYAIHAACHVGYERGHYAQTLKWLDDTQSNWATNPCMRIHLWWHHALFNLYMQRPEDVLHTFHQKIRIKNDPDGYEDLDAVSLLWRLSLTGVDVCELWQEVAQHWMPSIDQSQYWFNDVHSIMAMASSNHQVLVQRILRRIDATYGKVPQVATVTRTVCQGLVAFQQGDYAAAYELLSNILPAVRAIGGSNAQRDLLELTTIEAAIRARKFDQAEQLIECGRSLRHPSPFRTFFVDRLRDQEPIHRRA</sequence>
<evidence type="ECO:0000313" key="5">
    <source>
        <dbReference type="EMBL" id="KRP59511.1"/>
    </source>
</evidence>
<dbReference type="InterPro" id="IPR011990">
    <property type="entry name" value="TPR-like_helical_dom_sf"/>
</dbReference>
<keyword evidence="8" id="KW-1185">Reference proteome</keyword>
<dbReference type="OrthoDB" id="9815900at2"/>
<keyword evidence="3" id="KW-0677">Repeat</keyword>
<dbReference type="AlphaFoldDB" id="A0A0R2ZFA5"/>
<dbReference type="Proteomes" id="UP000183126">
    <property type="component" value="Chromosome I"/>
</dbReference>
<dbReference type="PATRIC" id="fig|200450.4.peg.5066"/>
<keyword evidence="4" id="KW-0802">TPR repeat</keyword>
<evidence type="ECO:0000256" key="4">
    <source>
        <dbReference type="ARBA" id="ARBA00022803"/>
    </source>
</evidence>
<reference evidence="5 7" key="1">
    <citation type="submission" date="2015-02" db="EMBL/GenBank/DDBJ databases">
        <title>Two Pseudomonas sp. nov. isolated from raw milk.</title>
        <authorList>
            <person name="Wenning M."/>
            <person name="von Neubeck M."/>
            <person name="Huptas C."/>
            <person name="Scherer S."/>
        </authorList>
    </citation>
    <scope>NUCLEOTIDE SEQUENCE [LARGE SCALE GENOMIC DNA]</scope>
    <source>
        <strain evidence="5 7">DSM 14937</strain>
    </source>
</reference>
<organism evidence="5 7">
    <name type="scientific">Pseudomonas trivialis</name>
    <dbReference type="NCBI Taxonomy" id="200450"/>
    <lineage>
        <taxon>Bacteria</taxon>
        <taxon>Pseudomonadati</taxon>
        <taxon>Pseudomonadota</taxon>
        <taxon>Gammaproteobacteria</taxon>
        <taxon>Pseudomonadales</taxon>
        <taxon>Pseudomonadaceae</taxon>
        <taxon>Pseudomonas</taxon>
    </lineage>
</organism>
<comment type="similarity">
    <text evidence="1">Belongs to the TTC38 family.</text>
</comment>
<dbReference type="PANTHER" id="PTHR16263:SF4">
    <property type="entry name" value="TETRATRICOPEPTIDE REPEAT PROTEIN 38"/>
    <property type="match status" value="1"/>
</dbReference>
<proteinExistence type="inferred from homology"/>
<dbReference type="RefSeq" id="WP_057008715.1">
    <property type="nucleotide sequence ID" value="NZ_JYLK01000009.1"/>
</dbReference>
<dbReference type="CDD" id="cd05804">
    <property type="entry name" value="StaR_like"/>
    <property type="match status" value="1"/>
</dbReference>
<dbReference type="PANTHER" id="PTHR16263">
    <property type="entry name" value="TETRATRICOPEPTIDE REPEAT PROTEIN 38"/>
    <property type="match status" value="1"/>
</dbReference>
<dbReference type="Gene3D" id="1.25.40.10">
    <property type="entry name" value="Tetratricopeptide repeat domain"/>
    <property type="match status" value="1"/>
</dbReference>
<protein>
    <recommendedName>
        <fullName evidence="2">Tetratricopeptide repeat protein 38</fullName>
    </recommendedName>
</protein>